<dbReference type="Pfam" id="PF04632">
    <property type="entry name" value="FUSC"/>
    <property type="match status" value="1"/>
</dbReference>
<evidence type="ECO:0000256" key="3">
    <source>
        <dbReference type="ARBA" id="ARBA00022475"/>
    </source>
</evidence>
<evidence type="ECO:0000313" key="9">
    <source>
        <dbReference type="EMBL" id="XBU15428.1"/>
    </source>
</evidence>
<name>A0AAU7SW86_9GAMM</name>
<feature type="coiled-coil region" evidence="7">
    <location>
        <begin position="599"/>
        <end position="662"/>
    </location>
</feature>
<evidence type="ECO:0000256" key="4">
    <source>
        <dbReference type="ARBA" id="ARBA00022692"/>
    </source>
</evidence>
<feature type="transmembrane region" description="Helical" evidence="8">
    <location>
        <begin position="501"/>
        <end position="520"/>
    </location>
</feature>
<keyword evidence="2" id="KW-0813">Transport</keyword>
<evidence type="ECO:0000256" key="2">
    <source>
        <dbReference type="ARBA" id="ARBA00022448"/>
    </source>
</evidence>
<proteinExistence type="predicted"/>
<gene>
    <name evidence="9" type="ORF">ABJ384_13430</name>
</gene>
<protein>
    <submittedName>
        <fullName evidence="9">FUSC family protein</fullName>
    </submittedName>
</protein>
<comment type="subcellular location">
    <subcellularLocation>
        <location evidence="1">Cell membrane</location>
        <topology evidence="1">Multi-pass membrane protein</topology>
    </subcellularLocation>
</comment>
<evidence type="ECO:0000256" key="8">
    <source>
        <dbReference type="SAM" id="Phobius"/>
    </source>
</evidence>
<dbReference type="AlphaFoldDB" id="A0AAU7SW86"/>
<accession>A0AAU7SW86</accession>
<keyword evidence="7" id="KW-0175">Coiled coil</keyword>
<keyword evidence="5 8" id="KW-1133">Transmembrane helix</keyword>
<feature type="transmembrane region" description="Helical" evidence="8">
    <location>
        <begin position="372"/>
        <end position="392"/>
    </location>
</feature>
<dbReference type="GO" id="GO:0022857">
    <property type="term" value="F:transmembrane transporter activity"/>
    <property type="evidence" value="ECO:0007669"/>
    <property type="project" value="InterPro"/>
</dbReference>
<reference evidence="9" key="1">
    <citation type="submission" date="2024-06" db="EMBL/GenBank/DDBJ databases">
        <authorList>
            <person name="Song Z."/>
        </authorList>
    </citation>
    <scope>NUCLEOTIDE SEQUENCE</scope>
    <source>
        <strain evidence="9">A1-4-2</strain>
    </source>
</reference>
<feature type="transmembrane region" description="Helical" evidence="8">
    <location>
        <begin position="65"/>
        <end position="84"/>
    </location>
</feature>
<organism evidence="9">
    <name type="scientific">Acinetobacter sp. A1-4-2</name>
    <dbReference type="NCBI Taxonomy" id="3156489"/>
    <lineage>
        <taxon>Bacteria</taxon>
        <taxon>Pseudomonadati</taxon>
        <taxon>Pseudomonadota</taxon>
        <taxon>Gammaproteobacteria</taxon>
        <taxon>Moraxellales</taxon>
        <taxon>Moraxellaceae</taxon>
        <taxon>Acinetobacter</taxon>
    </lineage>
</organism>
<dbReference type="EMBL" id="CP157981">
    <property type="protein sequence ID" value="XBU15428.1"/>
    <property type="molecule type" value="Genomic_DNA"/>
</dbReference>
<feature type="transmembrane region" description="Helical" evidence="8">
    <location>
        <begin position="116"/>
        <end position="136"/>
    </location>
</feature>
<feature type="transmembrane region" description="Helical" evidence="8">
    <location>
        <begin position="90"/>
        <end position="109"/>
    </location>
</feature>
<sequence>MLLTKQVLAFRPNKMDWIFATKTFLAGMLALYVAFALNLAYPIWAIGTVFVIANPFSGMTSSKSVYRALGTLLGAVVSVAVTPLLINTPWLFTLFLAAWVGGCLYISLLDRTPRSYVFMLAGYTTVIISYNIIYSIDTASMFDMAVGRFLEILVGVVCSAIVTTTIFPLHIGPAVAARVSKTFKDTKTLFDQILLNPSELGNYSTALSQIARDIAEIHVMAVHLSYEKSTLQGMTKPLQEMLHQLSMLVANLVAMAERIKQLDQMDRQYRVQLQVIHDHSATFLKDDQDIQEQTLNLLPENFEQDFTRLMATVPAEQQVILASLKMDIRHFIQNIRAIRLIWQRIQLGDASLPESVTPLSTTYPNLHRDHGVAVRGGISAFIVVIIATGFWILSGWKAGFMMAEMAAISACILTAMDNPVPALKMFVRGNIYAGMMVFIYAYGIFPHVTSFWELALVLAPFVIYCLMMFPHPPLTGIALPLLMGTIMGLNLQNHYTLDQVFFFDATIGSVLGPIISIYIIHLVRAMSPEITVQRILSLHYKAIRQALYLPYGVPFRIHLRSMLDRIGILNTKMVQSEKLKTQINLALVETSAVIDLTRLQELMHRLDSEQAILVSLEDLQQGLDDYFRAKENVQQLLIAELHQQVILKISQLKKEAQQLEHAETSWRILMSLNNIRSSLCHEPAQLKEEIQLGEVVHG</sequence>
<feature type="transmembrane region" description="Helical" evidence="8">
    <location>
        <begin position="451"/>
        <end position="469"/>
    </location>
</feature>
<feature type="transmembrane region" description="Helical" evidence="8">
    <location>
        <begin position="148"/>
        <end position="171"/>
    </location>
</feature>
<evidence type="ECO:0000256" key="1">
    <source>
        <dbReference type="ARBA" id="ARBA00004651"/>
    </source>
</evidence>
<dbReference type="PANTHER" id="PTHR30509">
    <property type="entry name" value="P-HYDROXYBENZOIC ACID EFFLUX PUMP SUBUNIT-RELATED"/>
    <property type="match status" value="1"/>
</dbReference>
<evidence type="ECO:0000256" key="5">
    <source>
        <dbReference type="ARBA" id="ARBA00022989"/>
    </source>
</evidence>
<feature type="transmembrane region" description="Helical" evidence="8">
    <location>
        <begin position="427"/>
        <end position="445"/>
    </location>
</feature>
<evidence type="ECO:0000256" key="7">
    <source>
        <dbReference type="SAM" id="Coils"/>
    </source>
</evidence>
<dbReference type="GO" id="GO:0005886">
    <property type="term" value="C:plasma membrane"/>
    <property type="evidence" value="ECO:0007669"/>
    <property type="project" value="UniProtKB-SubCell"/>
</dbReference>
<keyword evidence="4 8" id="KW-0812">Transmembrane</keyword>
<dbReference type="InterPro" id="IPR006726">
    <property type="entry name" value="PHBA_efflux_AaeB/fusaric-R"/>
</dbReference>
<keyword evidence="6 8" id="KW-0472">Membrane</keyword>
<evidence type="ECO:0000256" key="6">
    <source>
        <dbReference type="ARBA" id="ARBA00023136"/>
    </source>
</evidence>
<dbReference type="PANTHER" id="PTHR30509:SF9">
    <property type="entry name" value="MULTIDRUG RESISTANCE PROTEIN MDTO"/>
    <property type="match status" value="1"/>
</dbReference>
<feature type="transmembrane region" description="Helical" evidence="8">
    <location>
        <begin position="476"/>
        <end position="495"/>
    </location>
</feature>
<dbReference type="RefSeq" id="WP_349927908.1">
    <property type="nucleotide sequence ID" value="NZ_CP157981.1"/>
</dbReference>
<feature type="transmembrane region" description="Helical" evidence="8">
    <location>
        <begin position="24"/>
        <end position="53"/>
    </location>
</feature>
<keyword evidence="3" id="KW-1003">Cell membrane</keyword>